<keyword evidence="5" id="KW-1185">Reference proteome</keyword>
<dbReference type="AlphaFoldDB" id="A0A0D3K527"/>
<dbReference type="InterPro" id="IPR049625">
    <property type="entry name" value="Glyco_transf_61_cat"/>
</dbReference>
<feature type="region of interest" description="Disordered" evidence="1">
    <location>
        <begin position="597"/>
        <end position="628"/>
    </location>
</feature>
<dbReference type="Gene3D" id="3.40.50.300">
    <property type="entry name" value="P-loop containing nucleotide triphosphate hydrolases"/>
    <property type="match status" value="1"/>
</dbReference>
<proteinExistence type="predicted"/>
<feature type="signal peptide" evidence="2">
    <location>
        <begin position="1"/>
        <end position="15"/>
    </location>
</feature>
<feature type="domain" description="Glycosyltransferase 61 catalytic" evidence="3">
    <location>
        <begin position="340"/>
        <end position="501"/>
    </location>
</feature>
<dbReference type="InterPro" id="IPR027417">
    <property type="entry name" value="P-loop_NTPase"/>
</dbReference>
<keyword evidence="2" id="KW-0732">Signal</keyword>
<sequence length="628" mass="70000">MAMQMLVLLPALVSGNGICRGRRAFSEKHECAPRWFHCPKCGTSFGTLLLRLGHPERFGSYICDDKRTGPSGCTNPANLLFDVEDACFGDRLGDMSDSCLGAPPGMWPPERAFGLHLPIPKGLVSAGQSRFYGIFREPKSRALSSYTYFRRLFNETMPDVGGESPTPAGAAWYAQRIRGVVARQLAGETKGIICTAPDNRGPCPKALRAPNPQRVNEARFRLNGFRFVGLQSEWLLSICLLRTMTDTKCEVSDTANARPGARGIISDSLHRLRSAIYAVNDTDDEAVYAMARQRFWADVALYNLSRSGCERKCRPPPTAGLVVRGFGDMGIDREGYPTHYSHLLRNWLPRLWECQGDFPQERALFVPKKLVPLYADIVARYGMTITQEKGVECAIHIPARPPSYFFDMFADPARNLRAEQGCSSSDVVLVLRTSKRAERRRSIANPGTVAEVVGTFARQKNLSFEVVSFEDYAFAEQLRKVCTTRLLIGQHGAGIGNALWSYRRPMVVLELPPTLPGWWSGLLAPRYGFTYYHDVSEGHCWHDSANKSHSVTRGTRVGSNTTMTVSVPHLRTLLHTGWLMMQKNNRTARKQGKLWEGVQPGNTIRPGTTRSWHKNKGGGRSGNANRPF</sequence>
<protein>
    <recommendedName>
        <fullName evidence="3">Glycosyltransferase 61 catalytic domain-containing protein</fullName>
    </recommendedName>
</protein>
<feature type="chain" id="PRO_5044257216" description="Glycosyltransferase 61 catalytic domain-containing protein" evidence="2">
    <location>
        <begin position="16"/>
        <end position="628"/>
    </location>
</feature>
<feature type="compositionally biased region" description="Polar residues" evidence="1">
    <location>
        <begin position="600"/>
        <end position="610"/>
    </location>
</feature>
<evidence type="ECO:0000256" key="2">
    <source>
        <dbReference type="SAM" id="SignalP"/>
    </source>
</evidence>
<evidence type="ECO:0000313" key="4">
    <source>
        <dbReference type="EnsemblProtists" id="EOD30862"/>
    </source>
</evidence>
<dbReference type="EnsemblProtists" id="EOD30862">
    <property type="protein sequence ID" value="EOD30862"/>
    <property type="gene ID" value="EMIHUDRAFT_112997"/>
</dbReference>
<dbReference type="KEGG" id="ehx:EMIHUDRAFT_112997"/>
<dbReference type="PaxDb" id="2903-EOD30862"/>
<evidence type="ECO:0000259" key="3">
    <source>
        <dbReference type="Pfam" id="PF04577"/>
    </source>
</evidence>
<dbReference type="GO" id="GO:0016757">
    <property type="term" value="F:glycosyltransferase activity"/>
    <property type="evidence" value="ECO:0007669"/>
    <property type="project" value="InterPro"/>
</dbReference>
<dbReference type="Proteomes" id="UP000013827">
    <property type="component" value="Unassembled WGS sequence"/>
</dbReference>
<reference evidence="4" key="2">
    <citation type="submission" date="2024-10" db="UniProtKB">
        <authorList>
            <consortium name="EnsemblProtists"/>
        </authorList>
    </citation>
    <scope>IDENTIFICATION</scope>
</reference>
<dbReference type="HOGENOM" id="CLU_441756_0_0_1"/>
<organism evidence="4 5">
    <name type="scientific">Emiliania huxleyi (strain CCMP1516)</name>
    <dbReference type="NCBI Taxonomy" id="280463"/>
    <lineage>
        <taxon>Eukaryota</taxon>
        <taxon>Haptista</taxon>
        <taxon>Haptophyta</taxon>
        <taxon>Prymnesiophyceae</taxon>
        <taxon>Isochrysidales</taxon>
        <taxon>Noelaerhabdaceae</taxon>
        <taxon>Emiliania</taxon>
    </lineage>
</organism>
<evidence type="ECO:0000256" key="1">
    <source>
        <dbReference type="SAM" id="MobiDB-lite"/>
    </source>
</evidence>
<dbReference type="Pfam" id="PF04577">
    <property type="entry name" value="Glyco_transf_61"/>
    <property type="match status" value="1"/>
</dbReference>
<name>A0A0D3K527_EMIH1</name>
<dbReference type="RefSeq" id="XP_005783291.1">
    <property type="nucleotide sequence ID" value="XM_005783234.1"/>
</dbReference>
<evidence type="ECO:0000313" key="5">
    <source>
        <dbReference type="Proteomes" id="UP000013827"/>
    </source>
</evidence>
<dbReference type="GeneID" id="17276135"/>
<reference evidence="5" key="1">
    <citation type="journal article" date="2013" name="Nature">
        <title>Pan genome of the phytoplankton Emiliania underpins its global distribution.</title>
        <authorList>
            <person name="Read B.A."/>
            <person name="Kegel J."/>
            <person name="Klute M.J."/>
            <person name="Kuo A."/>
            <person name="Lefebvre S.C."/>
            <person name="Maumus F."/>
            <person name="Mayer C."/>
            <person name="Miller J."/>
            <person name="Monier A."/>
            <person name="Salamov A."/>
            <person name="Young J."/>
            <person name="Aguilar M."/>
            <person name="Claverie J.M."/>
            <person name="Frickenhaus S."/>
            <person name="Gonzalez K."/>
            <person name="Herman E.K."/>
            <person name="Lin Y.C."/>
            <person name="Napier J."/>
            <person name="Ogata H."/>
            <person name="Sarno A.F."/>
            <person name="Shmutz J."/>
            <person name="Schroeder D."/>
            <person name="de Vargas C."/>
            <person name="Verret F."/>
            <person name="von Dassow P."/>
            <person name="Valentin K."/>
            <person name="Van de Peer Y."/>
            <person name="Wheeler G."/>
            <person name="Dacks J.B."/>
            <person name="Delwiche C.F."/>
            <person name="Dyhrman S.T."/>
            <person name="Glockner G."/>
            <person name="John U."/>
            <person name="Richards T."/>
            <person name="Worden A.Z."/>
            <person name="Zhang X."/>
            <person name="Grigoriev I.V."/>
            <person name="Allen A.E."/>
            <person name="Bidle K."/>
            <person name="Borodovsky M."/>
            <person name="Bowler C."/>
            <person name="Brownlee C."/>
            <person name="Cock J.M."/>
            <person name="Elias M."/>
            <person name="Gladyshev V.N."/>
            <person name="Groth M."/>
            <person name="Guda C."/>
            <person name="Hadaegh A."/>
            <person name="Iglesias-Rodriguez M.D."/>
            <person name="Jenkins J."/>
            <person name="Jones B.M."/>
            <person name="Lawson T."/>
            <person name="Leese F."/>
            <person name="Lindquist E."/>
            <person name="Lobanov A."/>
            <person name="Lomsadze A."/>
            <person name="Malik S.B."/>
            <person name="Marsh M.E."/>
            <person name="Mackinder L."/>
            <person name="Mock T."/>
            <person name="Mueller-Roeber B."/>
            <person name="Pagarete A."/>
            <person name="Parker M."/>
            <person name="Probert I."/>
            <person name="Quesneville H."/>
            <person name="Raines C."/>
            <person name="Rensing S.A."/>
            <person name="Riano-Pachon D.M."/>
            <person name="Richier S."/>
            <person name="Rokitta S."/>
            <person name="Shiraiwa Y."/>
            <person name="Soanes D.M."/>
            <person name="van der Giezen M."/>
            <person name="Wahlund T.M."/>
            <person name="Williams B."/>
            <person name="Wilson W."/>
            <person name="Wolfe G."/>
            <person name="Wurch L.L."/>
        </authorList>
    </citation>
    <scope>NUCLEOTIDE SEQUENCE</scope>
</reference>
<accession>A0A0D3K527</accession>